<dbReference type="EMBL" id="QGGR01000006">
    <property type="protein sequence ID" value="PWK48025.1"/>
    <property type="molecule type" value="Genomic_DNA"/>
</dbReference>
<evidence type="ECO:0000313" key="2">
    <source>
        <dbReference type="EMBL" id="PWK48025.1"/>
    </source>
</evidence>
<protein>
    <submittedName>
        <fullName evidence="2">Uncharacterized protein</fullName>
    </submittedName>
</protein>
<reference evidence="2 3" key="1">
    <citation type="submission" date="2018-05" db="EMBL/GenBank/DDBJ databases">
        <title>Genomic Encyclopedia of Archaeal and Bacterial Type Strains, Phase II (KMG-II): from individual species to whole genera.</title>
        <authorList>
            <person name="Goeker M."/>
        </authorList>
    </citation>
    <scope>NUCLEOTIDE SEQUENCE [LARGE SCALE GENOMIC DNA]</scope>
    <source>
        <strain evidence="2 3">DSM 45184</strain>
    </source>
</reference>
<sequence length="153" mass="16868">MVKVGESRDVVESRIGAPMHPGRSSRAVYDTDPMLVITYREDETVELVEIGYGGEEVFFEGVQLTYRFMDDVVAELAAGGHRAVPFDIGFSFEPGFAIFSMSSLSASELDPEASADDPRRVVEGVSIAPFDYFREPTQEEIEAYVRGRQAASS</sequence>
<feature type="region of interest" description="Disordered" evidence="1">
    <location>
        <begin position="1"/>
        <end position="25"/>
    </location>
</feature>
<evidence type="ECO:0000256" key="1">
    <source>
        <dbReference type="SAM" id="MobiDB-lite"/>
    </source>
</evidence>
<organism evidence="2 3">
    <name type="scientific">Actinoplanes xinjiangensis</name>
    <dbReference type="NCBI Taxonomy" id="512350"/>
    <lineage>
        <taxon>Bacteria</taxon>
        <taxon>Bacillati</taxon>
        <taxon>Actinomycetota</taxon>
        <taxon>Actinomycetes</taxon>
        <taxon>Micromonosporales</taxon>
        <taxon>Micromonosporaceae</taxon>
        <taxon>Actinoplanes</taxon>
    </lineage>
</organism>
<keyword evidence="3" id="KW-1185">Reference proteome</keyword>
<proteinExistence type="predicted"/>
<name>A0A316FIT0_9ACTN</name>
<dbReference type="Proteomes" id="UP000245697">
    <property type="component" value="Unassembled WGS sequence"/>
</dbReference>
<comment type="caution">
    <text evidence="2">The sequence shown here is derived from an EMBL/GenBank/DDBJ whole genome shotgun (WGS) entry which is preliminary data.</text>
</comment>
<evidence type="ECO:0000313" key="3">
    <source>
        <dbReference type="Proteomes" id="UP000245697"/>
    </source>
</evidence>
<gene>
    <name evidence="2" type="ORF">BC793_10652</name>
</gene>
<dbReference type="AlphaFoldDB" id="A0A316FIT0"/>
<accession>A0A316FIT0</accession>
<feature type="compositionally biased region" description="Basic and acidic residues" evidence="1">
    <location>
        <begin position="1"/>
        <end position="12"/>
    </location>
</feature>